<organism evidence="2 3">
    <name type="scientific">Populus trichocarpa</name>
    <name type="common">Western balsam poplar</name>
    <name type="synonym">Populus balsamifera subsp. trichocarpa</name>
    <dbReference type="NCBI Taxonomy" id="3694"/>
    <lineage>
        <taxon>Eukaryota</taxon>
        <taxon>Viridiplantae</taxon>
        <taxon>Streptophyta</taxon>
        <taxon>Embryophyta</taxon>
        <taxon>Tracheophyta</taxon>
        <taxon>Spermatophyta</taxon>
        <taxon>Magnoliopsida</taxon>
        <taxon>eudicotyledons</taxon>
        <taxon>Gunneridae</taxon>
        <taxon>Pentapetalae</taxon>
        <taxon>rosids</taxon>
        <taxon>fabids</taxon>
        <taxon>Malpighiales</taxon>
        <taxon>Salicaceae</taxon>
        <taxon>Saliceae</taxon>
        <taxon>Populus</taxon>
    </lineage>
</organism>
<gene>
    <name evidence="2" type="ORF">POPTR_012G070200</name>
</gene>
<sequence>MYGSGPFGPDPVLVEHCYDAKVDSSLPSSSGGGHAPNPERSPLVPRPSGVLAFFCDASLCIPSIMKVVVGGVSSGEHGRVPADDPSPGTRKPFVDDDWSGTPSLVHYLDFNNATSCPLLDDDLGNNEDMWKLCIIGYVAGKFPGYTALNNLISNTWKCNAKLTMHDSGWLIYTFSSKNDKLIVLSGGPYIVFGRHMVLKSMLEYFDFAATDMSRVPVWVKFPNLPLKCRSSACLSKFARVIGKPIHCDMLTTSMSRLLYVRLLIEVDLVVELPTSINIVLPNGMPLLQSVVYESLPRFCKHCRVFDHTVSICTKVGGNKRKKHSQTISSSTNLSPGYSSSGPFAKTAAMEQQQVYNGMSHSEYCMDPMCAEVAAVVDS</sequence>
<dbReference type="AlphaFoldDB" id="A0A2K1YA46"/>
<reference evidence="2 3" key="1">
    <citation type="journal article" date="2006" name="Science">
        <title>The genome of black cottonwood, Populus trichocarpa (Torr. &amp; Gray).</title>
        <authorList>
            <person name="Tuskan G.A."/>
            <person name="Difazio S."/>
            <person name="Jansson S."/>
            <person name="Bohlmann J."/>
            <person name="Grigoriev I."/>
            <person name="Hellsten U."/>
            <person name="Putnam N."/>
            <person name="Ralph S."/>
            <person name="Rombauts S."/>
            <person name="Salamov A."/>
            <person name="Schein J."/>
            <person name="Sterck L."/>
            <person name="Aerts A."/>
            <person name="Bhalerao R.R."/>
            <person name="Bhalerao R.P."/>
            <person name="Blaudez D."/>
            <person name="Boerjan W."/>
            <person name="Brun A."/>
            <person name="Brunner A."/>
            <person name="Busov V."/>
            <person name="Campbell M."/>
            <person name="Carlson J."/>
            <person name="Chalot M."/>
            <person name="Chapman J."/>
            <person name="Chen G.L."/>
            <person name="Cooper D."/>
            <person name="Coutinho P.M."/>
            <person name="Couturier J."/>
            <person name="Covert S."/>
            <person name="Cronk Q."/>
            <person name="Cunningham R."/>
            <person name="Davis J."/>
            <person name="Degroeve S."/>
            <person name="Dejardin A."/>
            <person name="Depamphilis C."/>
            <person name="Detter J."/>
            <person name="Dirks B."/>
            <person name="Dubchak I."/>
            <person name="Duplessis S."/>
            <person name="Ehlting J."/>
            <person name="Ellis B."/>
            <person name="Gendler K."/>
            <person name="Goodstein D."/>
            <person name="Gribskov M."/>
            <person name="Grimwood J."/>
            <person name="Groover A."/>
            <person name="Gunter L."/>
            <person name="Hamberger B."/>
            <person name="Heinze B."/>
            <person name="Helariutta Y."/>
            <person name="Henrissat B."/>
            <person name="Holligan D."/>
            <person name="Holt R."/>
            <person name="Huang W."/>
            <person name="Islam-Faridi N."/>
            <person name="Jones S."/>
            <person name="Jones-Rhoades M."/>
            <person name="Jorgensen R."/>
            <person name="Joshi C."/>
            <person name="Kangasjarvi J."/>
            <person name="Karlsson J."/>
            <person name="Kelleher C."/>
            <person name="Kirkpatrick R."/>
            <person name="Kirst M."/>
            <person name="Kohler A."/>
            <person name="Kalluri U."/>
            <person name="Larimer F."/>
            <person name="Leebens-Mack J."/>
            <person name="Leple J.C."/>
            <person name="Locascio P."/>
            <person name="Lou Y."/>
            <person name="Lucas S."/>
            <person name="Martin F."/>
            <person name="Montanini B."/>
            <person name="Napoli C."/>
            <person name="Nelson D.R."/>
            <person name="Nelson C."/>
            <person name="Nieminen K."/>
            <person name="Nilsson O."/>
            <person name="Pereda V."/>
            <person name="Peter G."/>
            <person name="Philippe R."/>
            <person name="Pilate G."/>
            <person name="Poliakov A."/>
            <person name="Razumovskaya J."/>
            <person name="Richardson P."/>
            <person name="Rinaldi C."/>
            <person name="Ritland K."/>
            <person name="Rouze P."/>
            <person name="Ryaboy D."/>
            <person name="Schmutz J."/>
            <person name="Schrader J."/>
            <person name="Segerman B."/>
            <person name="Shin H."/>
            <person name="Siddiqui A."/>
            <person name="Sterky F."/>
            <person name="Terry A."/>
            <person name="Tsai C.J."/>
            <person name="Uberbacher E."/>
            <person name="Unneberg P."/>
            <person name="Vahala J."/>
            <person name="Wall K."/>
            <person name="Wessler S."/>
            <person name="Yang G."/>
            <person name="Yin T."/>
            <person name="Douglas C."/>
            <person name="Marra M."/>
            <person name="Sandberg G."/>
            <person name="Van de Peer Y."/>
            <person name="Rokhsar D."/>
        </authorList>
    </citation>
    <scope>NUCLEOTIDE SEQUENCE [LARGE SCALE GENOMIC DNA]</scope>
    <source>
        <strain evidence="3">cv. Nisqually</strain>
    </source>
</reference>
<accession>A0A2K1YA46</accession>
<evidence type="ECO:0000313" key="2">
    <source>
        <dbReference type="EMBL" id="PNT09900.1"/>
    </source>
</evidence>
<dbReference type="InterPro" id="IPR040256">
    <property type="entry name" value="At4g02000-like"/>
</dbReference>
<dbReference type="EMBL" id="CM009301">
    <property type="protein sequence ID" value="PNT09900.1"/>
    <property type="molecule type" value="Genomic_DNA"/>
</dbReference>
<feature type="domain" description="DUF4283" evidence="1">
    <location>
        <begin position="127"/>
        <end position="208"/>
    </location>
</feature>
<dbReference type="Pfam" id="PF14111">
    <property type="entry name" value="DUF4283"/>
    <property type="match status" value="1"/>
</dbReference>
<keyword evidence="3" id="KW-1185">Reference proteome</keyword>
<dbReference type="PANTHER" id="PTHR31286">
    <property type="entry name" value="GLYCINE-RICH CELL WALL STRUCTURAL PROTEIN 1.8-LIKE"/>
    <property type="match status" value="1"/>
</dbReference>
<evidence type="ECO:0000313" key="3">
    <source>
        <dbReference type="Proteomes" id="UP000006729"/>
    </source>
</evidence>
<protein>
    <recommendedName>
        <fullName evidence="1">DUF4283 domain-containing protein</fullName>
    </recommendedName>
</protein>
<dbReference type="InterPro" id="IPR025558">
    <property type="entry name" value="DUF4283"/>
</dbReference>
<name>A0A2K1YA46_POPTR</name>
<proteinExistence type="predicted"/>
<dbReference type="Proteomes" id="UP000006729">
    <property type="component" value="Chromosome 12"/>
</dbReference>
<dbReference type="PANTHER" id="PTHR31286:SF180">
    <property type="entry name" value="OS10G0362600 PROTEIN"/>
    <property type="match status" value="1"/>
</dbReference>
<evidence type="ECO:0000259" key="1">
    <source>
        <dbReference type="Pfam" id="PF14111"/>
    </source>
</evidence>
<dbReference type="InParanoid" id="A0A2K1YA46"/>